<dbReference type="Proteomes" id="UP000260136">
    <property type="component" value="Chromosome"/>
</dbReference>
<evidence type="ECO:0000313" key="3">
    <source>
        <dbReference type="Proteomes" id="UP000260136"/>
    </source>
</evidence>
<evidence type="ECO:0000313" key="2">
    <source>
        <dbReference type="EMBL" id="SYV93791.1"/>
    </source>
</evidence>
<sequence>MSSCSLNFVVINTRGSSSVQPFMDTLSALYAKYEPVEISVQAGGSTSGISSVLDGTSNIGNASRSPRDQVLVNPRTTQQW</sequence>
<dbReference type="SUPFAM" id="SSF53850">
    <property type="entry name" value="Periplasmic binding protein-like II"/>
    <property type="match status" value="1"/>
</dbReference>
<organism evidence="2 3">
    <name type="scientific">Mycoplasmoides gallisepticum</name>
    <name type="common">Mycoplasma gallisepticum</name>
    <dbReference type="NCBI Taxonomy" id="2096"/>
    <lineage>
        <taxon>Bacteria</taxon>
        <taxon>Bacillati</taxon>
        <taxon>Mycoplasmatota</taxon>
        <taxon>Mycoplasmoidales</taxon>
        <taxon>Mycoplasmoidaceae</taxon>
        <taxon>Mycoplasmoides</taxon>
    </lineage>
</organism>
<protein>
    <submittedName>
        <fullName evidence="2">Phosphate binding protein</fullName>
    </submittedName>
</protein>
<name>A0A3B0PWL4_MYCGL</name>
<evidence type="ECO:0000256" key="1">
    <source>
        <dbReference type="SAM" id="MobiDB-lite"/>
    </source>
</evidence>
<feature type="region of interest" description="Disordered" evidence="1">
    <location>
        <begin position="56"/>
        <end position="80"/>
    </location>
</feature>
<feature type="non-terminal residue" evidence="2">
    <location>
        <position position="80"/>
    </location>
</feature>
<reference evidence="3" key="1">
    <citation type="submission" date="2018-06" db="EMBL/GenBank/DDBJ databases">
        <authorList>
            <consortium name="Pathogen Informatics"/>
        </authorList>
    </citation>
    <scope>NUCLEOTIDE SEQUENCE [LARGE SCALE GENOMIC DNA]</scope>
    <source>
        <strain evidence="3">NCTC10115</strain>
    </source>
</reference>
<dbReference type="EMBL" id="LS991952">
    <property type="protein sequence ID" value="SYV93791.1"/>
    <property type="molecule type" value="Genomic_DNA"/>
</dbReference>
<dbReference type="AlphaFoldDB" id="A0A3B0PWL4"/>
<gene>
    <name evidence="2" type="ORF">NCTC10115_00080</name>
</gene>
<dbReference type="Gene3D" id="3.40.190.10">
    <property type="entry name" value="Periplasmic binding protein-like II"/>
    <property type="match status" value="1"/>
</dbReference>
<proteinExistence type="predicted"/>
<accession>A0A3B0PWL4</accession>